<dbReference type="PANTHER" id="PTHR45228:SF5">
    <property type="entry name" value="CYCLIC DI-GMP PHOSPHODIESTERASE VC_1348-RELATED"/>
    <property type="match status" value="1"/>
</dbReference>
<dbReference type="PROSITE" id="PS51832">
    <property type="entry name" value="HD_GYP"/>
    <property type="match status" value="1"/>
</dbReference>
<sequence length="271" mass="28922">MFRESADAWSLTAQGTTGHSEATGQKGCDSPDGLCTCGGSCTCGGMSSCAVGTAHELAESLGRAVDARDCRLFEHSTVVADVCSLLAQAHGLTALQADVVHMAGHLHDVGKIGIPDSILQKPGPLTSLEWEIMRRHPKIGADILRPVRVFRGKPGVCEIVLAHHERWDGLGYPYGIGGRDIPLGARIVAVADALSAMTEERPYRRSLSLDEALAEVERCSGSHFDPCVVRDLLSVRRELHGLLRKAPPSPLWAGPKAARAVLERRNLAATA</sequence>
<feature type="compositionally biased region" description="Polar residues" evidence="1">
    <location>
        <begin position="11"/>
        <end position="23"/>
    </location>
</feature>
<dbReference type="RefSeq" id="WP_235641547.1">
    <property type="nucleotide sequence ID" value="NZ_FZOC01000003.1"/>
</dbReference>
<dbReference type="InterPro" id="IPR003607">
    <property type="entry name" value="HD/PDEase_dom"/>
</dbReference>
<evidence type="ECO:0000313" key="4">
    <source>
        <dbReference type="Proteomes" id="UP000198324"/>
    </source>
</evidence>
<dbReference type="Pfam" id="PF13487">
    <property type="entry name" value="HD_5"/>
    <property type="match status" value="1"/>
</dbReference>
<proteinExistence type="predicted"/>
<reference evidence="3 4" key="1">
    <citation type="submission" date="2017-06" db="EMBL/GenBank/DDBJ databases">
        <authorList>
            <person name="Kim H.J."/>
            <person name="Triplett B.A."/>
        </authorList>
    </citation>
    <scope>NUCLEOTIDE SEQUENCE [LARGE SCALE GENOMIC DNA]</scope>
    <source>
        <strain evidence="3 4">DSM 13116</strain>
    </source>
</reference>
<feature type="domain" description="HD-GYP" evidence="2">
    <location>
        <begin position="50"/>
        <end position="248"/>
    </location>
</feature>
<dbReference type="Gene3D" id="1.10.3210.10">
    <property type="entry name" value="Hypothetical protein af1432"/>
    <property type="match status" value="1"/>
</dbReference>
<name>A0A238ZX15_9BACT</name>
<dbReference type="CDD" id="cd00077">
    <property type="entry name" value="HDc"/>
    <property type="match status" value="1"/>
</dbReference>
<protein>
    <submittedName>
        <fullName evidence="3">HD domain-containing protein</fullName>
    </submittedName>
</protein>
<accession>A0A238ZX15</accession>
<dbReference type="InterPro" id="IPR052020">
    <property type="entry name" value="Cyclic_di-GMP/3'3'-cGAMP_PDE"/>
</dbReference>
<dbReference type="EMBL" id="FZOC01000003">
    <property type="protein sequence ID" value="SNR87193.1"/>
    <property type="molecule type" value="Genomic_DNA"/>
</dbReference>
<dbReference type="AlphaFoldDB" id="A0A238ZX15"/>
<evidence type="ECO:0000256" key="1">
    <source>
        <dbReference type="SAM" id="MobiDB-lite"/>
    </source>
</evidence>
<feature type="region of interest" description="Disordered" evidence="1">
    <location>
        <begin position="1"/>
        <end position="27"/>
    </location>
</feature>
<evidence type="ECO:0000259" key="2">
    <source>
        <dbReference type="PROSITE" id="PS51832"/>
    </source>
</evidence>
<dbReference type="SMART" id="SM00471">
    <property type="entry name" value="HDc"/>
    <property type="match status" value="1"/>
</dbReference>
<gene>
    <name evidence="3" type="ORF">SAMN04488503_1634</name>
</gene>
<keyword evidence="4" id="KW-1185">Reference proteome</keyword>
<dbReference type="SUPFAM" id="SSF109604">
    <property type="entry name" value="HD-domain/PDEase-like"/>
    <property type="match status" value="1"/>
</dbReference>
<dbReference type="PANTHER" id="PTHR45228">
    <property type="entry name" value="CYCLIC DI-GMP PHOSPHODIESTERASE TM_0186-RELATED"/>
    <property type="match status" value="1"/>
</dbReference>
<organism evidence="3 4">
    <name type="scientific">Humidesulfovibrio mexicanus</name>
    <dbReference type="NCBI Taxonomy" id="147047"/>
    <lineage>
        <taxon>Bacteria</taxon>
        <taxon>Pseudomonadati</taxon>
        <taxon>Thermodesulfobacteriota</taxon>
        <taxon>Desulfovibrionia</taxon>
        <taxon>Desulfovibrionales</taxon>
        <taxon>Desulfovibrionaceae</taxon>
        <taxon>Humidesulfovibrio</taxon>
    </lineage>
</organism>
<evidence type="ECO:0000313" key="3">
    <source>
        <dbReference type="EMBL" id="SNR87193.1"/>
    </source>
</evidence>
<dbReference type="Proteomes" id="UP000198324">
    <property type="component" value="Unassembled WGS sequence"/>
</dbReference>
<dbReference type="InterPro" id="IPR037522">
    <property type="entry name" value="HD_GYP_dom"/>
</dbReference>